<evidence type="ECO:0000313" key="2">
    <source>
        <dbReference type="Proteomes" id="UP000186720"/>
    </source>
</evidence>
<keyword evidence="2" id="KW-1185">Reference proteome</keyword>
<comment type="caution">
    <text evidence="1">The sequence shown here is derived from an EMBL/GenBank/DDBJ whole genome shotgun (WGS) entry which is preliminary data.</text>
</comment>
<dbReference type="EMBL" id="MPPL01000001">
    <property type="protein sequence ID" value="OKS87425.1"/>
    <property type="molecule type" value="Genomic_DNA"/>
</dbReference>
<proteinExistence type="predicted"/>
<organism evidence="1 2">
    <name type="scientific">Mucilaginibacter polytrichastri</name>
    <dbReference type="NCBI Taxonomy" id="1302689"/>
    <lineage>
        <taxon>Bacteria</taxon>
        <taxon>Pseudomonadati</taxon>
        <taxon>Bacteroidota</taxon>
        <taxon>Sphingobacteriia</taxon>
        <taxon>Sphingobacteriales</taxon>
        <taxon>Sphingobacteriaceae</taxon>
        <taxon>Mucilaginibacter</taxon>
    </lineage>
</organism>
<dbReference type="AlphaFoldDB" id="A0A1Q6A079"/>
<accession>A0A1Q6A079</accession>
<reference evidence="1 2" key="1">
    <citation type="submission" date="2016-11" db="EMBL/GenBank/DDBJ databases">
        <title>Whole Genome Sequencing of Mucilaginibacter polytrichastri RG4-7(T) isolated from the moss sample.</title>
        <authorList>
            <person name="Li Y."/>
        </authorList>
    </citation>
    <scope>NUCLEOTIDE SEQUENCE [LARGE SCALE GENOMIC DNA]</scope>
    <source>
        <strain evidence="1 2">RG4-7</strain>
    </source>
</reference>
<sequence length="40" mass="4787">MVIKANTVFIKGFLLIIEIKFYECAYFTYQILIWSNQNLP</sequence>
<protein>
    <submittedName>
        <fullName evidence="1">Uncharacterized protein</fullName>
    </submittedName>
</protein>
<evidence type="ECO:0000313" key="1">
    <source>
        <dbReference type="EMBL" id="OKS87425.1"/>
    </source>
</evidence>
<gene>
    <name evidence="1" type="ORF">RG47T_2886</name>
</gene>
<dbReference type="STRING" id="1302689.RG47T_2886"/>
<name>A0A1Q6A079_9SPHI</name>
<dbReference type="Proteomes" id="UP000186720">
    <property type="component" value="Unassembled WGS sequence"/>
</dbReference>